<feature type="compositionally biased region" description="Basic and acidic residues" evidence="1">
    <location>
        <begin position="352"/>
        <end position="365"/>
    </location>
</feature>
<organism evidence="2 3">
    <name type="scientific">Simiduia curdlanivorans</name>
    <dbReference type="NCBI Taxonomy" id="1492769"/>
    <lineage>
        <taxon>Bacteria</taxon>
        <taxon>Pseudomonadati</taxon>
        <taxon>Pseudomonadota</taxon>
        <taxon>Gammaproteobacteria</taxon>
        <taxon>Cellvibrionales</taxon>
        <taxon>Cellvibrionaceae</taxon>
        <taxon>Simiduia</taxon>
    </lineage>
</organism>
<feature type="region of interest" description="Disordered" evidence="1">
    <location>
        <begin position="337"/>
        <end position="381"/>
    </location>
</feature>
<gene>
    <name evidence="2" type="ORF">ACFOX3_13895</name>
</gene>
<evidence type="ECO:0000256" key="1">
    <source>
        <dbReference type="SAM" id="MobiDB-lite"/>
    </source>
</evidence>
<dbReference type="RefSeq" id="WP_290261174.1">
    <property type="nucleotide sequence ID" value="NZ_JAUFQG010000004.1"/>
</dbReference>
<reference evidence="3" key="1">
    <citation type="journal article" date="2019" name="Int. J. Syst. Evol. Microbiol.">
        <title>The Global Catalogue of Microorganisms (GCM) 10K type strain sequencing project: providing services to taxonomists for standard genome sequencing and annotation.</title>
        <authorList>
            <consortium name="The Broad Institute Genomics Platform"/>
            <consortium name="The Broad Institute Genome Sequencing Center for Infectious Disease"/>
            <person name="Wu L."/>
            <person name="Ma J."/>
        </authorList>
    </citation>
    <scope>NUCLEOTIDE SEQUENCE [LARGE SCALE GENOMIC DNA]</scope>
    <source>
        <strain evidence="3">CECT 8570</strain>
    </source>
</reference>
<protein>
    <submittedName>
        <fullName evidence="2">Uncharacterized protein</fullName>
    </submittedName>
</protein>
<evidence type="ECO:0000313" key="2">
    <source>
        <dbReference type="EMBL" id="MFC4363403.1"/>
    </source>
</evidence>
<name>A0ABV8V699_9GAMM</name>
<dbReference type="EMBL" id="JBHSCX010000020">
    <property type="protein sequence ID" value="MFC4363403.1"/>
    <property type="molecule type" value="Genomic_DNA"/>
</dbReference>
<evidence type="ECO:0000313" key="3">
    <source>
        <dbReference type="Proteomes" id="UP001595840"/>
    </source>
</evidence>
<dbReference type="Proteomes" id="UP001595840">
    <property type="component" value="Unassembled WGS sequence"/>
</dbReference>
<proteinExistence type="predicted"/>
<comment type="caution">
    <text evidence="2">The sequence shown here is derived from an EMBL/GenBank/DDBJ whole genome shotgun (WGS) entry which is preliminary data.</text>
</comment>
<accession>A0ABV8V699</accession>
<sequence>MSRPIIYLLCLVGVFSTFSLLAQETVPVSRYGISETSGLTVTVTLGGDGARGGSQLLLVFEMNNGSTRKFDLNRSRAEWPGNSERTIEVSVIPSVRYADVTRMGVEWHGSHGDIMQEQDDVDISSLVVKSKSGESLPAFIRNRVVSVGFANNFRLENDQVYWFGAIRPEVRQSGVCTSDASCDDGRFCNGPELCSPGDPAADPRGCVLAAAPCGSGTACNEETDRCAVSCPDNDGDGHLAASCGGDDCDDNDANRYPGNVEIADSNDHDEDCNLNTHGIFRGAASTQICDGRNQVVLVDAQEQFTRARCVTGTVCVQQPNGTGVCMPEPAGYQAPTAAILPSGPQRAPTNEATKKTDKPSTDKILKPSKSTSIKDLLKDGN</sequence>
<keyword evidence="3" id="KW-1185">Reference proteome</keyword>